<reference evidence="1 2" key="1">
    <citation type="journal article" date="2019" name="Int. J. Syst. Evol. Microbiol.">
        <title>The Global Catalogue of Microorganisms (GCM) 10K type strain sequencing project: providing services to taxonomists for standard genome sequencing and annotation.</title>
        <authorList>
            <consortium name="The Broad Institute Genomics Platform"/>
            <consortium name="The Broad Institute Genome Sequencing Center for Infectious Disease"/>
            <person name="Wu L."/>
            <person name="Ma J."/>
        </authorList>
    </citation>
    <scope>NUCLEOTIDE SEQUENCE [LARGE SCALE GENOMIC DNA]</scope>
    <source>
        <strain evidence="1 2">JCM 10696</strain>
    </source>
</reference>
<dbReference type="EMBL" id="BAAAHH010000003">
    <property type="protein sequence ID" value="GAA0941094.1"/>
    <property type="molecule type" value="Genomic_DNA"/>
</dbReference>
<protein>
    <submittedName>
        <fullName evidence="1">Uncharacterized protein</fullName>
    </submittedName>
</protein>
<proteinExistence type="predicted"/>
<accession>A0ABN1QDH9</accession>
<evidence type="ECO:0000313" key="2">
    <source>
        <dbReference type="Proteomes" id="UP001500665"/>
    </source>
</evidence>
<dbReference type="Proteomes" id="UP001500665">
    <property type="component" value="Unassembled WGS sequence"/>
</dbReference>
<gene>
    <name evidence="1" type="ORF">GCM10009550_11010</name>
</gene>
<name>A0ABN1QDH9_9ACTN</name>
<comment type="caution">
    <text evidence="1">The sequence shown here is derived from an EMBL/GenBank/DDBJ whole genome shotgun (WGS) entry which is preliminary data.</text>
</comment>
<organism evidence="1 2">
    <name type="scientific">Actinocorallia libanotica</name>
    <dbReference type="NCBI Taxonomy" id="46162"/>
    <lineage>
        <taxon>Bacteria</taxon>
        <taxon>Bacillati</taxon>
        <taxon>Actinomycetota</taxon>
        <taxon>Actinomycetes</taxon>
        <taxon>Streptosporangiales</taxon>
        <taxon>Thermomonosporaceae</taxon>
        <taxon>Actinocorallia</taxon>
    </lineage>
</organism>
<sequence>MSARSAAFSTPFATADAAVPAVSAVRLRTVAVAVPAVDAARARGLAAARPPVPPAARAPFRADVLADVRADVPAVLLPPPPLLVVLLVALAIRLAPRVFLSGPLPRVRTQQPTIFGRP</sequence>
<keyword evidence="2" id="KW-1185">Reference proteome</keyword>
<evidence type="ECO:0000313" key="1">
    <source>
        <dbReference type="EMBL" id="GAA0941094.1"/>
    </source>
</evidence>